<evidence type="ECO:0000313" key="1">
    <source>
        <dbReference type="EMBL" id="MBT2327802.1"/>
    </source>
</evidence>
<protein>
    <submittedName>
        <fullName evidence="1">Uncharacterized protein</fullName>
    </submittedName>
</protein>
<dbReference type="RefSeq" id="WP_214917133.1">
    <property type="nucleotide sequence ID" value="NZ_JAGGNX010000019.1"/>
</dbReference>
<dbReference type="Proteomes" id="UP000692896">
    <property type="component" value="Unassembled WGS sequence"/>
</dbReference>
<gene>
    <name evidence="1" type="ORF">J7E47_03620</name>
</gene>
<proteinExistence type="predicted"/>
<dbReference type="AlphaFoldDB" id="A0A944DF74"/>
<name>A0A944DF74_PSEFL</name>
<accession>A0A944DF74</accession>
<organism evidence="1 2">
    <name type="scientific">Pseudomonas fluorescens</name>
    <dbReference type="NCBI Taxonomy" id="294"/>
    <lineage>
        <taxon>Bacteria</taxon>
        <taxon>Pseudomonadati</taxon>
        <taxon>Pseudomonadota</taxon>
        <taxon>Gammaproteobacteria</taxon>
        <taxon>Pseudomonadales</taxon>
        <taxon>Pseudomonadaceae</taxon>
        <taxon>Pseudomonas</taxon>
    </lineage>
</organism>
<evidence type="ECO:0000313" key="2">
    <source>
        <dbReference type="Proteomes" id="UP000692896"/>
    </source>
</evidence>
<dbReference type="EMBL" id="JAGGOB010000008">
    <property type="protein sequence ID" value="MBT2327802.1"/>
    <property type="molecule type" value="Genomic_DNA"/>
</dbReference>
<comment type="caution">
    <text evidence="1">The sequence shown here is derived from an EMBL/GenBank/DDBJ whole genome shotgun (WGS) entry which is preliminary data.</text>
</comment>
<sequence>MNAFKNLLTVAEETRLRSLNVWHQTFENQALRMECPDRYHEELLRQCDEMDRRGIITWNEWRDLRIKADLAYLNAVAGHDYHRH</sequence>
<reference evidence="1" key="1">
    <citation type="submission" date="2021-03" db="EMBL/GenBank/DDBJ databases">
        <title>Genomic analysis provides insights into the functional capacity of soil bacteria communities inhabiting an altitudinal gradient in the Atacama Desert.</title>
        <authorList>
            <person name="Gonzalez M."/>
            <person name="Maldonado J."/>
            <person name="Maza F."/>
            <person name="Hodar C."/>
            <person name="Cortes M."/>
            <person name="Palma R."/>
            <person name="Andreani C."/>
            <person name="Gaete A."/>
            <person name="Vasquez-Dean J."/>
            <person name="Acuna V."/>
            <person name="Aguado M."/>
            <person name="Mandakovic D."/>
            <person name="Latorre M."/>
            <person name="Orellana A."/>
            <person name="Gutierrez R."/>
            <person name="Montecino M."/>
            <person name="Allende M."/>
            <person name="Maass A."/>
            <person name="Cambiazo V."/>
        </authorList>
    </citation>
    <scope>NUCLEOTIDE SEQUENCE</scope>
    <source>
        <strain evidence="1">ISL-25</strain>
    </source>
</reference>